<evidence type="ECO:0000313" key="7">
    <source>
        <dbReference type="Proteomes" id="UP001610861"/>
    </source>
</evidence>
<evidence type="ECO:0000256" key="2">
    <source>
        <dbReference type="ARBA" id="ARBA00009840"/>
    </source>
</evidence>
<keyword evidence="7" id="KW-1185">Reference proteome</keyword>
<accession>A0ABW7Q730</accession>
<dbReference type="Pfam" id="PF02646">
    <property type="entry name" value="RmuC"/>
    <property type="match status" value="1"/>
</dbReference>
<dbReference type="RefSeq" id="WP_396640407.1">
    <property type="nucleotide sequence ID" value="NZ_JBIQWL010000002.1"/>
</dbReference>
<evidence type="ECO:0000313" key="6">
    <source>
        <dbReference type="EMBL" id="MFH8250471.1"/>
    </source>
</evidence>
<dbReference type="EMBL" id="JBIQWL010000002">
    <property type="protein sequence ID" value="MFH8250471.1"/>
    <property type="molecule type" value="Genomic_DNA"/>
</dbReference>
<evidence type="ECO:0000256" key="4">
    <source>
        <dbReference type="ARBA" id="ARBA00023172"/>
    </source>
</evidence>
<reference evidence="6 7" key="1">
    <citation type="submission" date="2024-09" db="EMBL/GenBank/DDBJ databases">
        <authorList>
            <person name="Pan X."/>
        </authorList>
    </citation>
    <scope>NUCLEOTIDE SEQUENCE [LARGE SCALE GENOMIC DNA]</scope>
    <source>
        <strain evidence="6 7">B2969</strain>
    </source>
</reference>
<feature type="region of interest" description="Disordered" evidence="5">
    <location>
        <begin position="396"/>
        <end position="439"/>
    </location>
</feature>
<keyword evidence="4" id="KW-0233">DNA recombination</keyword>
<feature type="compositionally biased region" description="Acidic residues" evidence="5">
    <location>
        <begin position="404"/>
        <end position="416"/>
    </location>
</feature>
<keyword evidence="3" id="KW-0175">Coiled coil</keyword>
<name>A0ABW7Q730_9MICO</name>
<dbReference type="PANTHER" id="PTHR30563:SF0">
    <property type="entry name" value="DNA RECOMBINATION PROTEIN RMUC"/>
    <property type="match status" value="1"/>
</dbReference>
<dbReference type="InterPro" id="IPR003798">
    <property type="entry name" value="DNA_recombination_RmuC"/>
</dbReference>
<evidence type="ECO:0000256" key="1">
    <source>
        <dbReference type="ARBA" id="ARBA00003416"/>
    </source>
</evidence>
<comment type="function">
    <text evidence="1">Involved in DNA recombination.</text>
</comment>
<protein>
    <submittedName>
        <fullName evidence="6">DNA recombination protein RmuC</fullName>
    </submittedName>
</protein>
<evidence type="ECO:0000256" key="5">
    <source>
        <dbReference type="SAM" id="MobiDB-lite"/>
    </source>
</evidence>
<comment type="similarity">
    <text evidence="2">Belongs to the RmuC family.</text>
</comment>
<gene>
    <name evidence="6" type="ORF">ACH3VR_08925</name>
</gene>
<comment type="caution">
    <text evidence="6">The sequence shown here is derived from an EMBL/GenBank/DDBJ whole genome shotgun (WGS) entry which is preliminary data.</text>
</comment>
<dbReference type="PANTHER" id="PTHR30563">
    <property type="entry name" value="DNA RECOMBINATION PROTEIN RMUC"/>
    <property type="match status" value="1"/>
</dbReference>
<dbReference type="Proteomes" id="UP001610861">
    <property type="component" value="Unassembled WGS sequence"/>
</dbReference>
<proteinExistence type="inferred from homology"/>
<sequence length="439" mass="47702">MDALLVSILVIGALAAGMLAGWFAGLARGATRSTREHADLRARLAAADAARAGVQAQLDHQQILYRELAAQTRSDQAAREERERREQAVLRALAPVSETLHTMQQKVDALERDRQEQFGSLTEQLRRAHDSDEALRATTESLASALRSGSTRGVWGETQLRRVVEAAGLTRYVDFETQTSIMTDAGAGRPDMVIRLPGDKALAVDAKVPLDAYLEASAIPLTAQGPEGARRKALLEKHVKAVRAHVDALAKKTYWAGLSSSPEFVVCFVPSESLLAAALEEDPALLDYAFGRRVALASPVNLWAVLKTVAFTWTQQDVSQEARTLFELGNELYGRLGSLASHADDLRRAIERTVDSYNKFAGSLESRVLVSARRFPGIDATRLDALASPPAIERAPRRLTAPELLEELDTGEDEPQLDSASPTTTADLGDLRGRIAPVE</sequence>
<organism evidence="6 7">
    <name type="scientific">Microbacterium alkaliflavum</name>
    <dbReference type="NCBI Taxonomy" id="3248839"/>
    <lineage>
        <taxon>Bacteria</taxon>
        <taxon>Bacillati</taxon>
        <taxon>Actinomycetota</taxon>
        <taxon>Actinomycetes</taxon>
        <taxon>Micrococcales</taxon>
        <taxon>Microbacteriaceae</taxon>
        <taxon>Microbacterium</taxon>
    </lineage>
</organism>
<evidence type="ECO:0000256" key="3">
    <source>
        <dbReference type="ARBA" id="ARBA00023054"/>
    </source>
</evidence>